<dbReference type="InParanoid" id="K1WV78"/>
<dbReference type="EMBL" id="JH921437">
    <property type="protein sequence ID" value="EKD16961.1"/>
    <property type="molecule type" value="Genomic_DNA"/>
</dbReference>
<dbReference type="AlphaFoldDB" id="K1WV78"/>
<proteinExistence type="predicted"/>
<accession>K1WV78</accession>
<dbReference type="KEGG" id="mbe:MBM_04538"/>
<dbReference type="HOGENOM" id="CLU_014991_3_1_1"/>
<reference evidence="2 3" key="1">
    <citation type="journal article" date="2012" name="BMC Genomics">
        <title>Sequencing the genome of Marssonina brunnea reveals fungus-poplar co-evolution.</title>
        <authorList>
            <person name="Zhu S."/>
            <person name="Cao Y.-Z."/>
            <person name="Jiang C."/>
            <person name="Tan B.-Y."/>
            <person name="Wang Z."/>
            <person name="Feng S."/>
            <person name="Zhang L."/>
            <person name="Su X.-H."/>
            <person name="Brejova B."/>
            <person name="Vinar T."/>
            <person name="Xu M."/>
            <person name="Wang M.-X."/>
            <person name="Zhang S.-G."/>
            <person name="Huang M.-R."/>
            <person name="Wu R."/>
            <person name="Zhou Y."/>
        </authorList>
    </citation>
    <scope>NUCLEOTIDE SEQUENCE [LARGE SCALE GENOMIC DNA]</scope>
    <source>
        <strain evidence="2 3">MB_m1</strain>
    </source>
</reference>
<feature type="region of interest" description="Disordered" evidence="1">
    <location>
        <begin position="101"/>
        <end position="129"/>
    </location>
</feature>
<feature type="compositionally biased region" description="Basic and acidic residues" evidence="1">
    <location>
        <begin position="120"/>
        <end position="129"/>
    </location>
</feature>
<evidence type="ECO:0000256" key="1">
    <source>
        <dbReference type="SAM" id="MobiDB-lite"/>
    </source>
</evidence>
<organism evidence="2 3">
    <name type="scientific">Marssonina brunnea f. sp. multigermtubi (strain MB_m1)</name>
    <name type="common">Marssonina leaf spot fungus</name>
    <dbReference type="NCBI Taxonomy" id="1072389"/>
    <lineage>
        <taxon>Eukaryota</taxon>
        <taxon>Fungi</taxon>
        <taxon>Dikarya</taxon>
        <taxon>Ascomycota</taxon>
        <taxon>Pezizomycotina</taxon>
        <taxon>Leotiomycetes</taxon>
        <taxon>Helotiales</taxon>
        <taxon>Drepanopezizaceae</taxon>
        <taxon>Drepanopeziza</taxon>
    </lineage>
</organism>
<evidence type="ECO:0000313" key="2">
    <source>
        <dbReference type="EMBL" id="EKD16961.1"/>
    </source>
</evidence>
<dbReference type="Proteomes" id="UP000006753">
    <property type="component" value="Unassembled WGS sequence"/>
</dbReference>
<name>K1WV78_MARBU</name>
<gene>
    <name evidence="2" type="ORF">MBM_04538</name>
</gene>
<evidence type="ECO:0000313" key="3">
    <source>
        <dbReference type="Proteomes" id="UP000006753"/>
    </source>
</evidence>
<keyword evidence="3" id="KW-1185">Reference proteome</keyword>
<feature type="compositionally biased region" description="Pro residues" evidence="1">
    <location>
        <begin position="109"/>
        <end position="118"/>
    </location>
</feature>
<protein>
    <submittedName>
        <fullName evidence="2">Uncharacterized protein</fullName>
    </submittedName>
</protein>
<dbReference type="OrthoDB" id="3563642at2759"/>
<sequence length="458" mass="52057">MSSISFDLNELLYARLDSEITARAIVKDFLDAKCKGLKDYDFFKEHLLSKGVWCLLKQRGYANRMVKLLNDEQQHQWTFQEIKEQQATPLSLDLRWTAENLTNDEDNTPQPPPPPPRSPKGKEKEEGEEIRRLREEFAKEKRDIKQNIEAIARQIAELRTYAIQSNEGLRRSTSAKTRQNLRAYRTKSALTKDSVQISVLNLSNPKGRSSTLGRIGKLPTFLKRLRINKREIKGIRIAKNALKAILTITDEKETEKISKEIEATSTERDFGFGNEPLKDLRKGWTTGNYIGNPLPIRPLARHNTLAYGTPSAFDDNSDDFLKLKATDPYPKAKELALFAKSFLKELKLPTFKANAIAIKDYFEINHRRECFEKLAKELKSIQGSLRPGLKDDRSLANKLYSACKNVLKITIARMNLAFTSTAAVADIRRAIAFATKTSRPAKARAYASSSEPHDHTCS</sequence>